<dbReference type="GO" id="GO:0006412">
    <property type="term" value="P:translation"/>
    <property type="evidence" value="ECO:0007669"/>
    <property type="project" value="UniProtKB-UniRule"/>
</dbReference>
<dbReference type="GO" id="GO:0005829">
    <property type="term" value="C:cytosol"/>
    <property type="evidence" value="ECO:0007669"/>
    <property type="project" value="TreeGrafter"/>
</dbReference>
<sequence length="130" mass="14530">MTRIAGVDIPDNKKIKIALTYVYGIGGILSKRILKSTKLDPEKRVKDFSADELNELRNYIANSKLTLEGDLRRDVRNNIKRLKDIGSFRGSRHSAGLPVRGQRTKTNSRTVRGNKRITVGSGRKPPSTPT</sequence>
<dbReference type="Proteomes" id="UP000178509">
    <property type="component" value="Unassembled WGS sequence"/>
</dbReference>
<reference evidence="10 11" key="1">
    <citation type="journal article" date="2016" name="Nat. Commun.">
        <title>Thousands of microbial genomes shed light on interconnected biogeochemical processes in an aquifer system.</title>
        <authorList>
            <person name="Anantharaman K."/>
            <person name="Brown C.T."/>
            <person name="Hug L.A."/>
            <person name="Sharon I."/>
            <person name="Castelle C.J."/>
            <person name="Probst A.J."/>
            <person name="Thomas B.C."/>
            <person name="Singh A."/>
            <person name="Wilkins M.J."/>
            <person name="Karaoz U."/>
            <person name="Brodie E.L."/>
            <person name="Williams K.H."/>
            <person name="Hubbard S.S."/>
            <person name="Banfield J.F."/>
        </authorList>
    </citation>
    <scope>NUCLEOTIDE SEQUENCE [LARGE SCALE GENOMIC DNA]</scope>
</reference>
<dbReference type="PROSITE" id="PS00646">
    <property type="entry name" value="RIBOSOMAL_S13_1"/>
    <property type="match status" value="1"/>
</dbReference>
<dbReference type="HAMAP" id="MF_01315">
    <property type="entry name" value="Ribosomal_uS13"/>
    <property type="match status" value="1"/>
</dbReference>
<dbReference type="InterPro" id="IPR018269">
    <property type="entry name" value="Ribosomal_uS13_CS"/>
</dbReference>
<protein>
    <recommendedName>
        <fullName evidence="6 7">Small ribosomal subunit protein uS13</fullName>
    </recommendedName>
</protein>
<dbReference type="Gene3D" id="4.10.910.10">
    <property type="entry name" value="30s ribosomal protein s13, domain 2"/>
    <property type="match status" value="1"/>
</dbReference>
<evidence type="ECO:0000256" key="7">
    <source>
        <dbReference type="HAMAP-Rule" id="MF_01315"/>
    </source>
</evidence>
<organism evidence="10 11">
    <name type="scientific">Candidatus Spechtbacteria bacterium RIFCSPLOWO2_02_FULL_38_8</name>
    <dbReference type="NCBI Taxonomy" id="1802164"/>
    <lineage>
        <taxon>Bacteria</taxon>
        <taxon>Candidatus Spechtiibacteriota</taxon>
    </lineage>
</organism>
<name>A0A1G2HGR9_9BACT</name>
<dbReference type="PANTHER" id="PTHR10871:SF1">
    <property type="entry name" value="SMALL RIBOSOMAL SUBUNIT PROTEIN US13M"/>
    <property type="match status" value="1"/>
</dbReference>
<dbReference type="SUPFAM" id="SSF46946">
    <property type="entry name" value="S13-like H2TH domain"/>
    <property type="match status" value="1"/>
</dbReference>
<evidence type="ECO:0000313" key="10">
    <source>
        <dbReference type="EMBL" id="OGZ61451.1"/>
    </source>
</evidence>
<evidence type="ECO:0000256" key="2">
    <source>
        <dbReference type="ARBA" id="ARBA00022730"/>
    </source>
</evidence>
<proteinExistence type="inferred from homology"/>
<dbReference type="PIRSF" id="PIRSF002134">
    <property type="entry name" value="Ribosomal_S13"/>
    <property type="match status" value="1"/>
</dbReference>
<dbReference type="NCBIfam" id="TIGR03631">
    <property type="entry name" value="uS13_bact"/>
    <property type="match status" value="1"/>
</dbReference>
<comment type="caution">
    <text evidence="10">The sequence shown here is derived from an EMBL/GenBank/DDBJ whole genome shotgun (WGS) entry which is preliminary data.</text>
</comment>
<dbReference type="InterPro" id="IPR010979">
    <property type="entry name" value="Ribosomal_uS13-like_H2TH"/>
</dbReference>
<evidence type="ECO:0000256" key="8">
    <source>
        <dbReference type="RuleBase" id="RU003830"/>
    </source>
</evidence>
<dbReference type="GO" id="GO:0015935">
    <property type="term" value="C:small ribosomal subunit"/>
    <property type="evidence" value="ECO:0007669"/>
    <property type="project" value="TreeGrafter"/>
</dbReference>
<comment type="function">
    <text evidence="7">Located at the top of the head of the 30S subunit, it contacts several helices of the 16S rRNA. In the 70S ribosome it contacts the 23S rRNA (bridge B1a) and protein L5 of the 50S subunit (bridge B1b), connecting the 2 subunits; these bridges are implicated in subunit movement. Contacts the tRNAs in the A and P-sites.</text>
</comment>
<dbReference type="PROSITE" id="PS50159">
    <property type="entry name" value="RIBOSOMAL_S13_2"/>
    <property type="match status" value="1"/>
</dbReference>
<evidence type="ECO:0000256" key="3">
    <source>
        <dbReference type="ARBA" id="ARBA00022884"/>
    </source>
</evidence>
<gene>
    <name evidence="7" type="primary">rpsM</name>
    <name evidence="10" type="ORF">A3H51_03080</name>
</gene>
<keyword evidence="3 7" id="KW-0694">RNA-binding</keyword>
<dbReference type="InterPro" id="IPR027437">
    <property type="entry name" value="Rbsml_uS13_C"/>
</dbReference>
<comment type="similarity">
    <text evidence="1 7 8">Belongs to the universal ribosomal protein uS13 family.</text>
</comment>
<evidence type="ECO:0000256" key="4">
    <source>
        <dbReference type="ARBA" id="ARBA00022980"/>
    </source>
</evidence>
<comment type="subunit">
    <text evidence="7">Part of the 30S ribosomal subunit. Forms a loose heterodimer with protein S19. Forms two bridges to the 50S subunit in the 70S ribosome.</text>
</comment>
<dbReference type="Gene3D" id="1.10.8.50">
    <property type="match status" value="1"/>
</dbReference>
<dbReference type="FunFam" id="1.10.8.50:FF:000001">
    <property type="entry name" value="30S ribosomal protein S13"/>
    <property type="match status" value="1"/>
</dbReference>
<accession>A0A1G2HGR9</accession>
<keyword evidence="7" id="KW-0820">tRNA-binding</keyword>
<keyword evidence="5 7" id="KW-0687">Ribonucleoprotein</keyword>
<feature type="region of interest" description="Disordered" evidence="9">
    <location>
        <begin position="90"/>
        <end position="110"/>
    </location>
</feature>
<dbReference type="Pfam" id="PF00416">
    <property type="entry name" value="Ribosomal_S13"/>
    <property type="match status" value="1"/>
</dbReference>
<dbReference type="InterPro" id="IPR019980">
    <property type="entry name" value="Ribosomal_uS13_bac-type"/>
</dbReference>
<dbReference type="EMBL" id="MHOJ01000042">
    <property type="protein sequence ID" value="OGZ61451.1"/>
    <property type="molecule type" value="Genomic_DNA"/>
</dbReference>
<keyword evidence="4 7" id="KW-0689">Ribosomal protein</keyword>
<dbReference type="InterPro" id="IPR001892">
    <property type="entry name" value="Ribosomal_uS13"/>
</dbReference>
<dbReference type="GO" id="GO:0003735">
    <property type="term" value="F:structural constituent of ribosome"/>
    <property type="evidence" value="ECO:0007669"/>
    <property type="project" value="InterPro"/>
</dbReference>
<evidence type="ECO:0000256" key="1">
    <source>
        <dbReference type="ARBA" id="ARBA00008080"/>
    </source>
</evidence>
<keyword evidence="2 7" id="KW-0699">rRNA-binding</keyword>
<evidence type="ECO:0000313" key="11">
    <source>
        <dbReference type="Proteomes" id="UP000178509"/>
    </source>
</evidence>
<dbReference type="GO" id="GO:0019843">
    <property type="term" value="F:rRNA binding"/>
    <property type="evidence" value="ECO:0007669"/>
    <property type="project" value="UniProtKB-UniRule"/>
</dbReference>
<evidence type="ECO:0000256" key="6">
    <source>
        <dbReference type="ARBA" id="ARBA00035166"/>
    </source>
</evidence>
<evidence type="ECO:0000256" key="5">
    <source>
        <dbReference type="ARBA" id="ARBA00023274"/>
    </source>
</evidence>
<dbReference type="AlphaFoldDB" id="A0A1G2HGR9"/>
<dbReference type="PANTHER" id="PTHR10871">
    <property type="entry name" value="30S RIBOSOMAL PROTEIN S13/40S RIBOSOMAL PROTEIN S18"/>
    <property type="match status" value="1"/>
</dbReference>
<evidence type="ECO:0000256" key="9">
    <source>
        <dbReference type="SAM" id="MobiDB-lite"/>
    </source>
</evidence>
<dbReference type="GO" id="GO:0000049">
    <property type="term" value="F:tRNA binding"/>
    <property type="evidence" value="ECO:0007669"/>
    <property type="project" value="UniProtKB-UniRule"/>
</dbReference>
<dbReference type="STRING" id="1802164.A3H51_03080"/>